<dbReference type="CDD" id="cd23767">
    <property type="entry name" value="IQCD"/>
    <property type="match status" value="1"/>
</dbReference>
<dbReference type="AlphaFoldDB" id="A0A2Y9R2P6"/>
<dbReference type="PANTHER" id="PTHR10699:SF11">
    <property type="entry name" value="IGLOO, ISOFORM A"/>
    <property type="match status" value="1"/>
</dbReference>
<protein>
    <submittedName>
        <fullName evidence="3">Sperm surface protein Sp17 isoform X1</fullName>
    </submittedName>
</protein>
<gene>
    <name evidence="3" type="primary">SPA17</name>
</gene>
<dbReference type="PROSITE" id="PS50096">
    <property type="entry name" value="IQ"/>
    <property type="match status" value="1"/>
</dbReference>
<dbReference type="PANTHER" id="PTHR10699">
    <property type="entry name" value="NEUROMODULIN"/>
    <property type="match status" value="1"/>
</dbReference>
<evidence type="ECO:0000313" key="2">
    <source>
        <dbReference type="Proteomes" id="UP000248480"/>
    </source>
</evidence>
<dbReference type="FunCoup" id="A0A2Y9R2P6">
    <property type="interactions" value="65"/>
</dbReference>
<dbReference type="Pfam" id="PF00612">
    <property type="entry name" value="IQ"/>
    <property type="match status" value="1"/>
</dbReference>
<dbReference type="GeneID" id="101358319"/>
<evidence type="ECO:0000313" key="3">
    <source>
        <dbReference type="RefSeq" id="XP_023589790.1"/>
    </source>
</evidence>
<feature type="region of interest" description="Disordered" evidence="1">
    <location>
        <begin position="77"/>
        <end position="114"/>
    </location>
</feature>
<dbReference type="RefSeq" id="XP_023589790.1">
    <property type="nucleotide sequence ID" value="XM_023734022.1"/>
</dbReference>
<dbReference type="InterPro" id="IPR000048">
    <property type="entry name" value="IQ_motif_EF-hand-BS"/>
</dbReference>
<dbReference type="FunFam" id="1.20.5.190:FF:000045">
    <property type="entry name" value="Sperm surface protein Sp17"/>
    <property type="match status" value="1"/>
</dbReference>
<accession>A0A2Y9R2P6</accession>
<dbReference type="GO" id="GO:0005516">
    <property type="term" value="F:calmodulin binding"/>
    <property type="evidence" value="ECO:0007669"/>
    <property type="project" value="TreeGrafter"/>
</dbReference>
<dbReference type="STRING" id="127582.A0A2Y9R2P6"/>
<dbReference type="InParanoid" id="A0A2Y9R2P6"/>
<dbReference type="SMART" id="SM00015">
    <property type="entry name" value="IQ"/>
    <property type="match status" value="1"/>
</dbReference>
<keyword evidence="2" id="KW-1185">Reference proteome</keyword>
<evidence type="ECO:0000256" key="1">
    <source>
        <dbReference type="SAM" id="MobiDB-lite"/>
    </source>
</evidence>
<dbReference type="Gene3D" id="1.20.5.190">
    <property type="match status" value="1"/>
</dbReference>
<dbReference type="Proteomes" id="UP000248480">
    <property type="component" value="Unplaced"/>
</dbReference>
<organism evidence="2 3">
    <name type="scientific">Trichechus manatus latirostris</name>
    <name type="common">Florida manatee</name>
    <dbReference type="NCBI Taxonomy" id="127582"/>
    <lineage>
        <taxon>Eukaryota</taxon>
        <taxon>Metazoa</taxon>
        <taxon>Chordata</taxon>
        <taxon>Craniata</taxon>
        <taxon>Vertebrata</taxon>
        <taxon>Euteleostomi</taxon>
        <taxon>Mammalia</taxon>
        <taxon>Eutheria</taxon>
        <taxon>Afrotheria</taxon>
        <taxon>Sirenia</taxon>
        <taxon>Trichechidae</taxon>
        <taxon>Trichechus</taxon>
    </lineage>
</organism>
<reference evidence="3" key="1">
    <citation type="submission" date="2025-08" db="UniProtKB">
        <authorList>
            <consortium name="RefSeq"/>
        </authorList>
    </citation>
    <scope>IDENTIFICATION</scope>
</reference>
<proteinExistence type="predicted"/>
<dbReference type="CTD" id="53340"/>
<name>A0A2Y9R2P6_TRIMA</name>
<feature type="compositionally biased region" description="Basic and acidic residues" evidence="1">
    <location>
        <begin position="86"/>
        <end position="95"/>
    </location>
</feature>
<sequence>MTIGYVCSARLCMMLVRLYIGSEEPMISKKNLFVLLSYIYFNKLKISLTLLSFYSLETDFDPAEWGAKVDDRFYNNRAFQEEEPPEKDVPEKEQSQESVNEEETPVTVLESSEEDKEKMEFAAIKIQAAFRGHLARQEVKKMKLVERAKEETA</sequence>